<keyword evidence="1" id="KW-0966">Cell projection</keyword>
<accession>A0A934HM06</accession>
<gene>
    <name evidence="1" type="ORF">JAO82_05690</name>
</gene>
<organism evidence="1 2">
    <name type="scientific">Pontibaca salina</name>
    <dbReference type="NCBI Taxonomy" id="2795731"/>
    <lineage>
        <taxon>Bacteria</taxon>
        <taxon>Pseudomonadati</taxon>
        <taxon>Pseudomonadota</taxon>
        <taxon>Alphaproteobacteria</taxon>
        <taxon>Rhodobacterales</taxon>
        <taxon>Roseobacteraceae</taxon>
        <taxon>Pontibaca</taxon>
    </lineage>
</organism>
<dbReference type="SUPFAM" id="SSF140566">
    <property type="entry name" value="FlgN-like"/>
    <property type="match status" value="1"/>
</dbReference>
<dbReference type="RefSeq" id="WP_198685392.1">
    <property type="nucleotide sequence ID" value="NZ_JAEIJD010000003.1"/>
</dbReference>
<dbReference type="AlphaFoldDB" id="A0A934HM06"/>
<name>A0A934HM06_9RHOB</name>
<keyword evidence="2" id="KW-1185">Reference proteome</keyword>
<dbReference type="EMBL" id="JAEIJD010000003">
    <property type="protein sequence ID" value="MBI6629371.1"/>
    <property type="molecule type" value="Genomic_DNA"/>
</dbReference>
<keyword evidence="1" id="KW-0282">Flagellum</keyword>
<evidence type="ECO:0000313" key="2">
    <source>
        <dbReference type="Proteomes" id="UP000613255"/>
    </source>
</evidence>
<dbReference type="InterPro" id="IPR036679">
    <property type="entry name" value="FlgN-like_sf"/>
</dbReference>
<evidence type="ECO:0000313" key="1">
    <source>
        <dbReference type="EMBL" id="MBI6629371.1"/>
    </source>
</evidence>
<protein>
    <submittedName>
        <fullName evidence="1">Flagellar biosynthesis protein FlgN</fullName>
    </submittedName>
</protein>
<comment type="caution">
    <text evidence="1">The sequence shown here is derived from an EMBL/GenBank/DDBJ whole genome shotgun (WGS) entry which is preliminary data.</text>
</comment>
<dbReference type="GO" id="GO:0044780">
    <property type="term" value="P:bacterial-type flagellum assembly"/>
    <property type="evidence" value="ECO:0007669"/>
    <property type="project" value="InterPro"/>
</dbReference>
<keyword evidence="1" id="KW-0969">Cilium</keyword>
<reference evidence="1" key="1">
    <citation type="submission" date="2020-12" db="EMBL/GenBank/DDBJ databases">
        <title>Pontibaca salina gen. nov., sp. nov., isolated from marine sediment.</title>
        <authorList>
            <person name="Bo J."/>
            <person name="Wang S."/>
            <person name="Song X."/>
            <person name="Du Z."/>
        </authorList>
    </citation>
    <scope>NUCLEOTIDE SEQUENCE</scope>
    <source>
        <strain evidence="1">S1109L</strain>
    </source>
</reference>
<sequence>MTKESFDTLIEKLSLLLDHEHAALLAGGLGQLDSILQQKTALVDALGTFGDSERHRLAPVKQKAERNQVLFDSAMEGVRAVAKRMAILRSVRTGLATYDRSGRRADYSAGKQSSIETRV</sequence>
<proteinExistence type="predicted"/>
<dbReference type="Proteomes" id="UP000613255">
    <property type="component" value="Unassembled WGS sequence"/>
</dbReference>